<proteinExistence type="predicted"/>
<dbReference type="EMBL" id="GL379863">
    <property type="protein sequence ID" value="EGT57570.1"/>
    <property type="molecule type" value="Genomic_DNA"/>
</dbReference>
<dbReference type="HOGENOM" id="CLU_2199304_0_0_1"/>
<reference evidence="3" key="1">
    <citation type="submission" date="2011-07" db="EMBL/GenBank/DDBJ databases">
        <authorList>
            <consortium name="Caenorhabditis brenneri Sequencing and Analysis Consortium"/>
            <person name="Wilson R.K."/>
        </authorList>
    </citation>
    <scope>NUCLEOTIDE SEQUENCE [LARGE SCALE GENOMIC DNA]</scope>
    <source>
        <strain evidence="3">PB2801</strain>
    </source>
</reference>
<organism evidence="3">
    <name type="scientific">Caenorhabditis brenneri</name>
    <name type="common">Nematode worm</name>
    <dbReference type="NCBI Taxonomy" id="135651"/>
    <lineage>
        <taxon>Eukaryota</taxon>
        <taxon>Metazoa</taxon>
        <taxon>Ecdysozoa</taxon>
        <taxon>Nematoda</taxon>
        <taxon>Chromadorea</taxon>
        <taxon>Rhabditida</taxon>
        <taxon>Rhabditina</taxon>
        <taxon>Rhabditomorpha</taxon>
        <taxon>Rhabditoidea</taxon>
        <taxon>Rhabditidae</taxon>
        <taxon>Peloderinae</taxon>
        <taxon>Caenorhabditis</taxon>
    </lineage>
</organism>
<dbReference type="Proteomes" id="UP000008068">
    <property type="component" value="Unassembled WGS sequence"/>
</dbReference>
<feature type="chain" id="PRO_5003405082" evidence="1">
    <location>
        <begin position="19"/>
        <end position="108"/>
    </location>
</feature>
<protein>
    <submittedName>
        <fullName evidence="2">Uncharacterized protein</fullName>
    </submittedName>
</protein>
<evidence type="ECO:0000313" key="3">
    <source>
        <dbReference type="Proteomes" id="UP000008068"/>
    </source>
</evidence>
<dbReference type="AlphaFoldDB" id="G0NCP3"/>
<gene>
    <name evidence="2" type="ORF">CAEBREN_22970</name>
</gene>
<accession>G0NCP3</accession>
<evidence type="ECO:0000313" key="2">
    <source>
        <dbReference type="EMBL" id="EGT57570.1"/>
    </source>
</evidence>
<name>G0NCP3_CAEBE</name>
<keyword evidence="1" id="KW-0732">Signal</keyword>
<feature type="signal peptide" evidence="1">
    <location>
        <begin position="1"/>
        <end position="18"/>
    </location>
</feature>
<evidence type="ECO:0000256" key="1">
    <source>
        <dbReference type="SAM" id="SignalP"/>
    </source>
</evidence>
<keyword evidence="3" id="KW-1185">Reference proteome</keyword>
<dbReference type="InParanoid" id="G0NCP3"/>
<sequence>MSKQLFLLLAVFVMASIAYKTVRPEDSLTHDLLFNGMKQEYIDQFLKSQKEHEAHMKAAAEEEKNTGKKGLREAAFKKDREAMMKMHESWPKEQNDILGDFVGEKFGR</sequence>